<evidence type="ECO:0000313" key="3">
    <source>
        <dbReference type="Proteomes" id="UP001174677"/>
    </source>
</evidence>
<dbReference type="InterPro" id="IPR005162">
    <property type="entry name" value="Retrotrans_gag_dom"/>
</dbReference>
<feature type="domain" description="Retrotransposon gag" evidence="1">
    <location>
        <begin position="4"/>
        <end position="85"/>
    </location>
</feature>
<comment type="caution">
    <text evidence="2">The sequence shown here is derived from an EMBL/GenBank/DDBJ whole genome shotgun (WGS) entry which is preliminary data.</text>
</comment>
<reference evidence="2 3" key="1">
    <citation type="journal article" date="2023" name="Plant Biotechnol. J.">
        <title>Chromosome-level wild Hevea brasiliensis genome provides new tools for genomic-assisted breeding and valuable loci to elevate rubber yield.</title>
        <authorList>
            <person name="Cheng H."/>
            <person name="Song X."/>
            <person name="Hu Y."/>
            <person name="Wu T."/>
            <person name="Yang Q."/>
            <person name="An Z."/>
            <person name="Feng S."/>
            <person name="Deng Z."/>
            <person name="Wu W."/>
            <person name="Zeng X."/>
            <person name="Tu M."/>
            <person name="Wang X."/>
            <person name="Huang H."/>
        </authorList>
    </citation>
    <scope>NUCLEOTIDE SEQUENCE [LARGE SCALE GENOMIC DNA]</scope>
    <source>
        <strain evidence="2">MT/VB/25A 57/8</strain>
    </source>
</reference>
<keyword evidence="3" id="KW-1185">Reference proteome</keyword>
<dbReference type="Proteomes" id="UP001174677">
    <property type="component" value="Chromosome 8"/>
</dbReference>
<protein>
    <recommendedName>
        <fullName evidence="1">Retrotransposon gag domain-containing protein</fullName>
    </recommendedName>
</protein>
<name>A0ABQ9M817_HEVBR</name>
<gene>
    <name evidence="2" type="ORF">P3X46_014109</name>
</gene>
<sequence length="110" mass="12890">MLVGLVQKWYQRLRPGSIQNFHQLTIEFKNKFISSILPKGLSSNLQKIKQYEGESLRDCITRFNIETIQIESLNYEIACEALKKGTRNIKFLNSLIKYPAVDYYQLMQKA</sequence>
<organism evidence="2 3">
    <name type="scientific">Hevea brasiliensis</name>
    <name type="common">Para rubber tree</name>
    <name type="synonym">Siphonia brasiliensis</name>
    <dbReference type="NCBI Taxonomy" id="3981"/>
    <lineage>
        <taxon>Eukaryota</taxon>
        <taxon>Viridiplantae</taxon>
        <taxon>Streptophyta</taxon>
        <taxon>Embryophyta</taxon>
        <taxon>Tracheophyta</taxon>
        <taxon>Spermatophyta</taxon>
        <taxon>Magnoliopsida</taxon>
        <taxon>eudicotyledons</taxon>
        <taxon>Gunneridae</taxon>
        <taxon>Pentapetalae</taxon>
        <taxon>rosids</taxon>
        <taxon>fabids</taxon>
        <taxon>Malpighiales</taxon>
        <taxon>Euphorbiaceae</taxon>
        <taxon>Crotonoideae</taxon>
        <taxon>Micrandreae</taxon>
        <taxon>Hevea</taxon>
    </lineage>
</organism>
<evidence type="ECO:0000259" key="1">
    <source>
        <dbReference type="Pfam" id="PF03732"/>
    </source>
</evidence>
<dbReference type="PANTHER" id="PTHR33223">
    <property type="entry name" value="CCHC-TYPE DOMAIN-CONTAINING PROTEIN"/>
    <property type="match status" value="1"/>
</dbReference>
<dbReference type="EMBL" id="JARPOI010000008">
    <property type="protein sequence ID" value="KAJ9175565.1"/>
    <property type="molecule type" value="Genomic_DNA"/>
</dbReference>
<evidence type="ECO:0000313" key="2">
    <source>
        <dbReference type="EMBL" id="KAJ9175565.1"/>
    </source>
</evidence>
<dbReference type="Pfam" id="PF03732">
    <property type="entry name" value="Retrotrans_gag"/>
    <property type="match status" value="1"/>
</dbReference>
<dbReference type="PANTHER" id="PTHR33223:SF10">
    <property type="entry name" value="AMINOTRANSFERASE-LIKE PLANT MOBILE DOMAIN-CONTAINING PROTEIN"/>
    <property type="match status" value="1"/>
</dbReference>
<proteinExistence type="predicted"/>
<accession>A0ABQ9M817</accession>